<comment type="caution">
    <text evidence="2">The sequence shown here is derived from an EMBL/GenBank/DDBJ whole genome shotgun (WGS) entry which is preliminary data.</text>
</comment>
<gene>
    <name evidence="2" type="ORF">mMyoMyo1_007842</name>
</gene>
<reference evidence="2 3" key="1">
    <citation type="journal article" date="2020" name="Nature">
        <title>Six reference-quality genomes reveal evolution of bat adaptations.</title>
        <authorList>
            <person name="Jebb D."/>
            <person name="Huang Z."/>
            <person name="Pippel M."/>
            <person name="Hughes G.M."/>
            <person name="Lavrichenko K."/>
            <person name="Devanna P."/>
            <person name="Winkler S."/>
            <person name="Jermiin L.S."/>
            <person name="Skirmuntt E.C."/>
            <person name="Katzourakis A."/>
            <person name="Burkitt-Gray L."/>
            <person name="Ray D.A."/>
            <person name="Sullivan K.A.M."/>
            <person name="Roscito J.G."/>
            <person name="Kirilenko B.M."/>
            <person name="Davalos L.M."/>
            <person name="Corthals A.P."/>
            <person name="Power M.L."/>
            <person name="Jones G."/>
            <person name="Ransome R.D."/>
            <person name="Dechmann D.K.N."/>
            <person name="Locatelli A.G."/>
            <person name="Puechmaille S.J."/>
            <person name="Fedrigo O."/>
            <person name="Jarvis E.D."/>
            <person name="Hiller M."/>
            <person name="Vernes S.C."/>
            <person name="Myers E.W."/>
            <person name="Teeling E.C."/>
        </authorList>
    </citation>
    <scope>NUCLEOTIDE SEQUENCE [LARGE SCALE GENOMIC DNA]</scope>
    <source>
        <strain evidence="2">MMyoMyo1</strain>
        <tissue evidence="2">Flight muscle</tissue>
    </source>
</reference>
<protein>
    <submittedName>
        <fullName evidence="2">Uncharacterized protein</fullName>
    </submittedName>
</protein>
<evidence type="ECO:0000256" key="1">
    <source>
        <dbReference type="SAM" id="MobiDB-lite"/>
    </source>
</evidence>
<feature type="compositionally biased region" description="Polar residues" evidence="1">
    <location>
        <begin position="1"/>
        <end position="10"/>
    </location>
</feature>
<evidence type="ECO:0000313" key="3">
    <source>
        <dbReference type="Proteomes" id="UP000527355"/>
    </source>
</evidence>
<dbReference type="Proteomes" id="UP000527355">
    <property type="component" value="Unassembled WGS sequence"/>
</dbReference>
<keyword evidence="3" id="KW-1185">Reference proteome</keyword>
<accession>A0A7J8ALB9</accession>
<dbReference type="EMBL" id="JABWUV010000001">
    <property type="protein sequence ID" value="KAF6387333.1"/>
    <property type="molecule type" value="Genomic_DNA"/>
</dbReference>
<feature type="region of interest" description="Disordered" evidence="1">
    <location>
        <begin position="1"/>
        <end position="21"/>
    </location>
</feature>
<name>A0A7J8ALB9_MYOMY</name>
<dbReference type="AlphaFoldDB" id="A0A7J8ALB9"/>
<proteinExistence type="predicted"/>
<sequence>MTQGLASWPTTEGLGSPHAEPLPFSGARTAMAAASASTAAIIITTAMWPRRPPSSALNCSEHVRACWGTCTARALCTHAGSAPLLAGSASRCVPLLTCMLHGPTGLHLPNTNSKIIIEIFQGSNSIGLIQARRPSEWGPVQRQRLHAHETGPVGGPTIYQASGFELYINNMRWWGNDGTDIFLP</sequence>
<evidence type="ECO:0000313" key="2">
    <source>
        <dbReference type="EMBL" id="KAF6387333.1"/>
    </source>
</evidence>
<organism evidence="2 3">
    <name type="scientific">Myotis myotis</name>
    <name type="common">Greater mouse-eared bat</name>
    <name type="synonym">Vespertilio myotis</name>
    <dbReference type="NCBI Taxonomy" id="51298"/>
    <lineage>
        <taxon>Eukaryota</taxon>
        <taxon>Metazoa</taxon>
        <taxon>Chordata</taxon>
        <taxon>Craniata</taxon>
        <taxon>Vertebrata</taxon>
        <taxon>Euteleostomi</taxon>
        <taxon>Mammalia</taxon>
        <taxon>Eutheria</taxon>
        <taxon>Laurasiatheria</taxon>
        <taxon>Chiroptera</taxon>
        <taxon>Yangochiroptera</taxon>
        <taxon>Vespertilionidae</taxon>
        <taxon>Myotis</taxon>
    </lineage>
</organism>